<feature type="domain" description="PARG catalytic Macro" evidence="5">
    <location>
        <begin position="147"/>
        <end position="224"/>
    </location>
</feature>
<dbReference type="InterPro" id="IPR046372">
    <property type="entry name" value="PARG_cat_C"/>
</dbReference>
<evidence type="ECO:0000256" key="4">
    <source>
        <dbReference type="PIRSR" id="PIRSR607724-1"/>
    </source>
</evidence>
<comment type="similarity">
    <text evidence="1">Belongs to the poly(ADP-ribose) glycohydrolase family.</text>
</comment>
<evidence type="ECO:0000313" key="8">
    <source>
        <dbReference type="Proteomes" id="UP000728032"/>
    </source>
</evidence>
<proteinExistence type="inferred from homology"/>
<accession>A0A7R9MSU4</accession>
<sequence length="225" mass="25821">YSFDVLHDLLYAKSSADERNQFFDEILPQMIQLALRLPHIVTQSVPLLRQRHNTTLFLSQHQIACLLANAFFCTFPKRSQTNVEYKNFPIANFLGLFTTFGSSKRNRSTTKIEKLKCIINYFRRVTKEMPKGVVSFERISLTDEEVPVWRDSNKALKKLVVLKNGFIETEGEGLLQVDFANRFLGGGVLNKGCVQEEIRFAICPELLISRLFTEQLLNNEAVIIS</sequence>
<dbReference type="AlphaFoldDB" id="A0A7R9MSU4"/>
<dbReference type="EMBL" id="CAJPVJ010046075">
    <property type="protein sequence ID" value="CAG2182568.1"/>
    <property type="molecule type" value="Genomic_DNA"/>
</dbReference>
<dbReference type="EC" id="3.2.1.143" evidence="2"/>
<dbReference type="InterPro" id="IPR048362">
    <property type="entry name" value="PARG_helical"/>
</dbReference>
<feature type="active site" evidence="4">
    <location>
        <position position="178"/>
    </location>
</feature>
<dbReference type="GO" id="GO:0005975">
    <property type="term" value="P:carbohydrate metabolic process"/>
    <property type="evidence" value="ECO:0007669"/>
    <property type="project" value="InterPro"/>
</dbReference>
<dbReference type="GO" id="GO:0004649">
    <property type="term" value="F:poly(ADP-ribose) glycohydrolase activity"/>
    <property type="evidence" value="ECO:0007669"/>
    <property type="project" value="UniProtKB-EC"/>
</dbReference>
<name>A0A7R9MSU4_9ACAR</name>
<evidence type="ECO:0000313" key="7">
    <source>
        <dbReference type="EMBL" id="CAD7665432.1"/>
    </source>
</evidence>
<keyword evidence="8" id="KW-1185">Reference proteome</keyword>
<evidence type="ECO:0000256" key="3">
    <source>
        <dbReference type="ARBA" id="ARBA00022801"/>
    </source>
</evidence>
<dbReference type="GO" id="GO:0005737">
    <property type="term" value="C:cytoplasm"/>
    <property type="evidence" value="ECO:0007669"/>
    <property type="project" value="TreeGrafter"/>
</dbReference>
<reference evidence="7" key="1">
    <citation type="submission" date="2020-11" db="EMBL/GenBank/DDBJ databases">
        <authorList>
            <person name="Tran Van P."/>
        </authorList>
    </citation>
    <scope>NUCLEOTIDE SEQUENCE</scope>
</reference>
<dbReference type="Pfam" id="PF05028">
    <property type="entry name" value="PARG_cat_C"/>
    <property type="match status" value="1"/>
</dbReference>
<dbReference type="OrthoDB" id="1937899at2759"/>
<keyword evidence="3" id="KW-0378">Hydrolase</keyword>
<dbReference type="GO" id="GO:0006282">
    <property type="term" value="P:regulation of DNA repair"/>
    <property type="evidence" value="ECO:0007669"/>
    <property type="project" value="InterPro"/>
</dbReference>
<dbReference type="Pfam" id="PF20811">
    <property type="entry name" value="PARG_cat_N"/>
    <property type="match status" value="1"/>
</dbReference>
<gene>
    <name evidence="7" type="ORF">ONB1V03_LOCUS21989</name>
</gene>
<evidence type="ECO:0000256" key="2">
    <source>
        <dbReference type="ARBA" id="ARBA00012255"/>
    </source>
</evidence>
<feature type="non-terminal residue" evidence="7">
    <location>
        <position position="1"/>
    </location>
</feature>
<feature type="domain" description="PARG helical" evidence="6">
    <location>
        <begin position="16"/>
        <end position="138"/>
    </location>
</feature>
<dbReference type="GO" id="GO:0005634">
    <property type="term" value="C:nucleus"/>
    <property type="evidence" value="ECO:0007669"/>
    <property type="project" value="TreeGrafter"/>
</dbReference>
<dbReference type="GO" id="GO:0009225">
    <property type="term" value="P:nucleotide-sugar metabolic process"/>
    <property type="evidence" value="ECO:0007669"/>
    <property type="project" value="TreeGrafter"/>
</dbReference>
<dbReference type="PANTHER" id="PTHR12837:SF15">
    <property type="entry name" value="POLY(ADP-RIBOSE) GLYCOHYDROLASE"/>
    <property type="match status" value="1"/>
</dbReference>
<evidence type="ECO:0000259" key="6">
    <source>
        <dbReference type="Pfam" id="PF20811"/>
    </source>
</evidence>
<dbReference type="GO" id="GO:1990966">
    <property type="term" value="P:ATP generation from poly-ADP-D-ribose"/>
    <property type="evidence" value="ECO:0007669"/>
    <property type="project" value="TreeGrafter"/>
</dbReference>
<evidence type="ECO:0000259" key="5">
    <source>
        <dbReference type="Pfam" id="PF05028"/>
    </source>
</evidence>
<dbReference type="Proteomes" id="UP000728032">
    <property type="component" value="Unassembled WGS sequence"/>
</dbReference>
<organism evidence="7">
    <name type="scientific">Oppiella nova</name>
    <dbReference type="NCBI Taxonomy" id="334625"/>
    <lineage>
        <taxon>Eukaryota</taxon>
        <taxon>Metazoa</taxon>
        <taxon>Ecdysozoa</taxon>
        <taxon>Arthropoda</taxon>
        <taxon>Chelicerata</taxon>
        <taxon>Arachnida</taxon>
        <taxon>Acari</taxon>
        <taxon>Acariformes</taxon>
        <taxon>Sarcoptiformes</taxon>
        <taxon>Oribatida</taxon>
        <taxon>Brachypylina</taxon>
        <taxon>Oppioidea</taxon>
        <taxon>Oppiidae</taxon>
        <taxon>Oppiella</taxon>
    </lineage>
</organism>
<dbReference type="EMBL" id="OC960900">
    <property type="protein sequence ID" value="CAD7665432.1"/>
    <property type="molecule type" value="Genomic_DNA"/>
</dbReference>
<evidence type="ECO:0000256" key="1">
    <source>
        <dbReference type="ARBA" id="ARBA00009545"/>
    </source>
</evidence>
<feature type="active site" evidence="4">
    <location>
        <position position="196"/>
    </location>
</feature>
<protein>
    <recommendedName>
        <fullName evidence="2">poly(ADP-ribose) glycohydrolase</fullName>
        <ecNumber evidence="2">3.2.1.143</ecNumber>
    </recommendedName>
</protein>
<feature type="active site" evidence="4">
    <location>
        <position position="197"/>
    </location>
</feature>
<dbReference type="PANTHER" id="PTHR12837">
    <property type="entry name" value="POLY ADP-RIBOSE GLYCOHYDROLASE"/>
    <property type="match status" value="1"/>
</dbReference>
<dbReference type="InterPro" id="IPR007724">
    <property type="entry name" value="Poly_GlycHdrlase"/>
</dbReference>
<feature type="non-terminal residue" evidence="7">
    <location>
        <position position="225"/>
    </location>
</feature>